<dbReference type="InterPro" id="IPR008250">
    <property type="entry name" value="ATPase_P-typ_transduc_dom_A_sf"/>
</dbReference>
<evidence type="ECO:0000256" key="5">
    <source>
        <dbReference type="ARBA" id="ARBA00022692"/>
    </source>
</evidence>
<evidence type="ECO:0000256" key="11">
    <source>
        <dbReference type="ARBA" id="ARBA00022989"/>
    </source>
</evidence>
<accession>A0A672ZE97</accession>
<feature type="binding site" evidence="17">
    <location>
        <position position="380"/>
    </location>
    <ligand>
        <name>ATP</name>
        <dbReference type="ChEBI" id="CHEBI:30616"/>
    </ligand>
</feature>
<dbReference type="SUPFAM" id="SSF81653">
    <property type="entry name" value="Calcium ATPase, transduction domain A"/>
    <property type="match status" value="1"/>
</dbReference>
<evidence type="ECO:0000256" key="2">
    <source>
        <dbReference type="ARBA" id="ARBA00004166"/>
    </source>
</evidence>
<dbReference type="NCBIfam" id="TIGR01494">
    <property type="entry name" value="ATPase_P-type"/>
    <property type="match status" value="2"/>
</dbReference>
<feature type="binding site" evidence="17">
    <location>
        <position position="484"/>
    </location>
    <ligand>
        <name>ATP</name>
        <dbReference type="ChEBI" id="CHEBI:30616"/>
    </ligand>
</feature>
<reference evidence="23" key="1">
    <citation type="submission" date="2019-06" db="EMBL/GenBank/DDBJ databases">
        <authorList>
            <consortium name="Wellcome Sanger Institute Data Sharing"/>
        </authorList>
    </citation>
    <scope>NUCLEOTIDE SEQUENCE [LARGE SCALE GENOMIC DNA]</scope>
</reference>
<evidence type="ECO:0000256" key="3">
    <source>
        <dbReference type="ARBA" id="ARBA00008109"/>
    </source>
</evidence>
<dbReference type="FunFam" id="3.40.50.1000:FF:000009">
    <property type="entry name" value="Phospholipid-transporting ATPase"/>
    <property type="match status" value="1"/>
</dbReference>
<dbReference type="GO" id="GO:0006897">
    <property type="term" value="P:endocytosis"/>
    <property type="evidence" value="ECO:0007669"/>
    <property type="project" value="TreeGrafter"/>
</dbReference>
<dbReference type="EC" id="7.6.2.1" evidence="19"/>
<feature type="binding site" evidence="17">
    <location>
        <position position="660"/>
    </location>
    <ligand>
        <name>ATP</name>
        <dbReference type="ChEBI" id="CHEBI:30616"/>
    </ligand>
</feature>
<evidence type="ECO:0000256" key="9">
    <source>
        <dbReference type="ARBA" id="ARBA00022842"/>
    </source>
</evidence>
<evidence type="ECO:0000256" key="7">
    <source>
        <dbReference type="ARBA" id="ARBA00022741"/>
    </source>
</evidence>
<dbReference type="Gene3D" id="1.20.1110.10">
    <property type="entry name" value="Calcium-transporting ATPase, transmembrane domain"/>
    <property type="match status" value="1"/>
</dbReference>
<sequence length="1029" mass="116389">MSEEGFENDESDYQTLPRARVNQRQRGLGWFLFGGWKVLCGSCCDCLAHICRRKKELKARTVWLGCPEKCEEKFPKNTIKNQKYNIVTFVPGVLYQQFKFFLNLYFLVVACSQFVPSLKIGYLYTYWAPLVNALQLLFCFITIKNVSSRNEKLYTEHNQNVPLFFSSFFFAGACFIRTDQLDGETDWKLKVAVGCTQRLPADLFSISAYVYAQRPQLDIHSFEGNFTREDADPQIHESLSIENTLWASTVVASGTVIGVVIYTGKETRSVLNTSYAKNKVGLLDLELNRLTKALFLAQVVLSVVMVALQGFVGPWFRNLFRFVVLFSYIIPISLRVNLDMGKSAYGWMIMKDENIPGTVVRTSTIPEELGRLVYLLTDKTGTLTQNEMIFKRLHLGTVSYGTDTMDEIQSHIVQSYAQPALNSPKVRKSVSSRIHEAVKAIALCHNVTPVYESHTSVNGETETAEADQDFSDDNRTYQASSPDEVALVRWTESVGLTLVNRDLTSLQLKTPSGQILSFYILQIFPFTSESKRMGIIVREESTGDITFYMKGADVAMASIVQYNDWLEEECGNMAREGLRTLVVAKKSLSEEQYQDFENRYNQAKLSIHDRTLKVAAVVESLEREMELLCLTGVEDQLQADVRPTLELLRNAGIKIWMLTGDKLETATCIAKSSHLVSRNQDIHVFRPVSNRGEAHLELNAFRRKHDCALVISGDSLEVCLRYYEHEFVELACQCPAVVCCRCSPTQKAQIVRLLQQHTANRTCAIGDGGNDVSMIQAADCGIGIEGKEGKQASLAADFSITQFKHIGRLLMVHGRNSYKRSAALGQFVMHRGMIISTMQAVFSSIFFFASVPLYQGFLMVGYATIYTMFPVFSLVLDQDVKPEMALLYPELYKDLTKGRSLSFKTFLIWVLISVYQGGILMYGALVLFESEFVHVVAISFTALILTELLMVALTIRTWHWLMVVAEFFSFGCYLASLAFLNEYFDLSFITTWPFLWKVSAITLVSCLPLYIIKYLKRKFSPPSYSKLSS</sequence>
<feature type="binding site" evidence="18">
    <location>
        <position position="378"/>
    </location>
    <ligand>
        <name>Mg(2+)</name>
        <dbReference type="ChEBI" id="CHEBI:18420"/>
    </ligand>
</feature>
<dbReference type="InterPro" id="IPR036412">
    <property type="entry name" value="HAD-like_sf"/>
</dbReference>
<evidence type="ECO:0000256" key="4">
    <source>
        <dbReference type="ARBA" id="ARBA00022448"/>
    </source>
</evidence>
<evidence type="ECO:0000256" key="13">
    <source>
        <dbReference type="ARBA" id="ARBA00023055"/>
    </source>
</evidence>
<keyword evidence="13" id="KW-0445">Lipid transport</keyword>
<feature type="binding site" evidence="17">
    <location>
        <position position="661"/>
    </location>
    <ligand>
        <name>ATP</name>
        <dbReference type="ChEBI" id="CHEBI:30616"/>
    </ligand>
</feature>
<name>A0A672ZE97_9TELE</name>
<reference evidence="23" key="2">
    <citation type="submission" date="2025-08" db="UniProtKB">
        <authorList>
            <consortium name="Ensembl"/>
        </authorList>
    </citation>
    <scope>IDENTIFICATION</scope>
</reference>
<dbReference type="SUPFAM" id="SSF81660">
    <property type="entry name" value="Metal cation-transporting ATPase, ATP-binding domain N"/>
    <property type="match status" value="1"/>
</dbReference>
<dbReference type="InterPro" id="IPR044492">
    <property type="entry name" value="P_typ_ATPase_HD_dom"/>
</dbReference>
<dbReference type="SFLD" id="SFLDF00027">
    <property type="entry name" value="p-type_atpase"/>
    <property type="match status" value="1"/>
</dbReference>
<evidence type="ECO:0000256" key="14">
    <source>
        <dbReference type="ARBA" id="ARBA00023136"/>
    </source>
</evidence>
<feature type="transmembrane region" description="Helical" evidence="19">
    <location>
        <begin position="932"/>
        <end position="953"/>
    </location>
</feature>
<feature type="binding site" evidence="17">
    <location>
        <position position="378"/>
    </location>
    <ligand>
        <name>ATP</name>
        <dbReference type="ChEBI" id="CHEBI:30616"/>
    </ligand>
</feature>
<protein>
    <recommendedName>
        <fullName evidence="19">Phospholipid-transporting ATPase</fullName>
        <ecNumber evidence="19">7.6.2.1</ecNumber>
    </recommendedName>
</protein>
<feature type="binding site" evidence="17">
    <location>
        <position position="741"/>
    </location>
    <ligand>
        <name>ATP</name>
        <dbReference type="ChEBI" id="CHEBI:30616"/>
    </ligand>
</feature>
<evidence type="ECO:0000256" key="15">
    <source>
        <dbReference type="ARBA" id="ARBA00034036"/>
    </source>
</evidence>
<dbReference type="GO" id="GO:0000287">
    <property type="term" value="F:magnesium ion binding"/>
    <property type="evidence" value="ECO:0007669"/>
    <property type="project" value="UniProtKB-UniRule"/>
</dbReference>
<evidence type="ECO:0000259" key="22">
    <source>
        <dbReference type="Pfam" id="PF16212"/>
    </source>
</evidence>
<keyword evidence="9 18" id="KW-0460">Magnesium</keyword>
<dbReference type="InterPro" id="IPR032630">
    <property type="entry name" value="P_typ_ATPase_c"/>
</dbReference>
<dbReference type="InterPro" id="IPR032631">
    <property type="entry name" value="P-type_ATPase_N"/>
</dbReference>
<feature type="active site" description="4-aspartylphosphate intermediate" evidence="16">
    <location>
        <position position="378"/>
    </location>
</feature>
<feature type="binding site" evidence="17">
    <location>
        <position position="550"/>
    </location>
    <ligand>
        <name>ATP</name>
        <dbReference type="ChEBI" id="CHEBI:30616"/>
    </ligand>
</feature>
<dbReference type="GO" id="GO:0140326">
    <property type="term" value="F:ATPase-coupled intramembrane lipid transporter activity"/>
    <property type="evidence" value="ECO:0007669"/>
    <property type="project" value="UniProtKB-EC"/>
</dbReference>
<dbReference type="NCBIfam" id="TIGR01652">
    <property type="entry name" value="ATPase-Plipid"/>
    <property type="match status" value="1"/>
</dbReference>
<evidence type="ECO:0000256" key="20">
    <source>
        <dbReference type="SAM" id="MobiDB-lite"/>
    </source>
</evidence>
<evidence type="ECO:0000256" key="10">
    <source>
        <dbReference type="ARBA" id="ARBA00022967"/>
    </source>
</evidence>
<dbReference type="Proteomes" id="UP000472271">
    <property type="component" value="Chromosome 11"/>
</dbReference>
<reference evidence="23" key="3">
    <citation type="submission" date="2025-09" db="UniProtKB">
        <authorList>
            <consortium name="Ensembl"/>
        </authorList>
    </citation>
    <scope>IDENTIFICATION</scope>
</reference>
<feature type="transmembrane region" description="Helical" evidence="19">
    <location>
        <begin position="992"/>
        <end position="1012"/>
    </location>
</feature>
<evidence type="ECO:0000256" key="16">
    <source>
        <dbReference type="PIRSR" id="PIRSR606539-1"/>
    </source>
</evidence>
<feature type="transmembrane region" description="Helical" evidence="19">
    <location>
        <begin position="857"/>
        <end position="876"/>
    </location>
</feature>
<comment type="cofactor">
    <cofactor evidence="1 18">
        <name>Mg(2+)</name>
        <dbReference type="ChEBI" id="CHEBI:18420"/>
    </cofactor>
</comment>
<evidence type="ECO:0000256" key="17">
    <source>
        <dbReference type="PIRSR" id="PIRSR606539-2"/>
    </source>
</evidence>
<feature type="binding site" evidence="18">
    <location>
        <position position="771"/>
    </location>
    <ligand>
        <name>Mg(2+)</name>
        <dbReference type="ChEBI" id="CHEBI:18420"/>
    </ligand>
</feature>
<dbReference type="GO" id="GO:0006890">
    <property type="term" value="P:retrograde vesicle-mediated transport, Golgi to endoplasmic reticulum"/>
    <property type="evidence" value="ECO:0007669"/>
    <property type="project" value="TreeGrafter"/>
</dbReference>
<dbReference type="PRINTS" id="PR00119">
    <property type="entry name" value="CATATPASE"/>
</dbReference>
<dbReference type="CDD" id="cd07541">
    <property type="entry name" value="P-type_ATPase_APLT_Neo1-like"/>
    <property type="match status" value="1"/>
</dbReference>
<feature type="transmembrane region" description="Helical" evidence="19">
    <location>
        <begin position="28"/>
        <end position="50"/>
    </location>
</feature>
<dbReference type="InterPro" id="IPR023298">
    <property type="entry name" value="ATPase_P-typ_TM_dom_sf"/>
</dbReference>
<feature type="domain" description="P-type ATPase C-terminal" evidence="22">
    <location>
        <begin position="794"/>
        <end position="1021"/>
    </location>
</feature>
<feature type="binding site" evidence="18">
    <location>
        <position position="380"/>
    </location>
    <ligand>
        <name>Mg(2+)</name>
        <dbReference type="ChEBI" id="CHEBI:18420"/>
    </ligand>
</feature>
<feature type="binding site" evidence="17">
    <location>
        <position position="526"/>
    </location>
    <ligand>
        <name>ATP</name>
        <dbReference type="ChEBI" id="CHEBI:30616"/>
    </ligand>
</feature>
<feature type="binding site" evidence="17">
    <location>
        <position position="379"/>
    </location>
    <ligand>
        <name>ATP</name>
        <dbReference type="ChEBI" id="CHEBI:30616"/>
    </ligand>
</feature>
<feature type="region of interest" description="Disordered" evidence="20">
    <location>
        <begin position="455"/>
        <end position="476"/>
    </location>
</feature>
<feature type="binding site" evidence="17">
    <location>
        <position position="579"/>
    </location>
    <ligand>
        <name>ATP</name>
        <dbReference type="ChEBI" id="CHEBI:30616"/>
    </ligand>
</feature>
<dbReference type="SUPFAM" id="SSF81665">
    <property type="entry name" value="Calcium ATPase, transmembrane domain M"/>
    <property type="match status" value="1"/>
</dbReference>
<dbReference type="Gene3D" id="3.40.1110.10">
    <property type="entry name" value="Calcium-transporting ATPase, cytoplasmic domain N"/>
    <property type="match status" value="2"/>
</dbReference>
<feature type="transmembrane region" description="Helical" evidence="19">
    <location>
        <begin position="293"/>
        <end position="313"/>
    </location>
</feature>
<dbReference type="InterPro" id="IPR023214">
    <property type="entry name" value="HAD_sf"/>
</dbReference>
<feature type="binding site" evidence="17">
    <location>
        <position position="770"/>
    </location>
    <ligand>
        <name>ATP</name>
        <dbReference type="ChEBI" id="CHEBI:30616"/>
    </ligand>
</feature>
<dbReference type="AlphaFoldDB" id="A0A672ZE97"/>
<dbReference type="SFLD" id="SFLDG00002">
    <property type="entry name" value="C1.7:_P-type_atpase_like"/>
    <property type="match status" value="1"/>
</dbReference>
<keyword evidence="12" id="KW-0333">Golgi apparatus</keyword>
<dbReference type="Pfam" id="PF16212">
    <property type="entry name" value="PhoLip_ATPase_C"/>
    <property type="match status" value="1"/>
</dbReference>
<organism evidence="23 24">
    <name type="scientific">Sphaeramia orbicularis</name>
    <name type="common">orbiculate cardinalfish</name>
    <dbReference type="NCBI Taxonomy" id="375764"/>
    <lineage>
        <taxon>Eukaryota</taxon>
        <taxon>Metazoa</taxon>
        <taxon>Chordata</taxon>
        <taxon>Craniata</taxon>
        <taxon>Vertebrata</taxon>
        <taxon>Euteleostomi</taxon>
        <taxon>Actinopterygii</taxon>
        <taxon>Neopterygii</taxon>
        <taxon>Teleostei</taxon>
        <taxon>Neoteleostei</taxon>
        <taxon>Acanthomorphata</taxon>
        <taxon>Gobiaria</taxon>
        <taxon>Kurtiformes</taxon>
        <taxon>Apogonoidei</taxon>
        <taxon>Apogonidae</taxon>
        <taxon>Apogoninae</taxon>
        <taxon>Sphaeramia</taxon>
    </lineage>
</organism>
<dbReference type="FunFam" id="3.40.1110.10:FF:000008">
    <property type="entry name" value="Phospholipid-transporting ATPase"/>
    <property type="match status" value="1"/>
</dbReference>
<feature type="transmembrane region" description="Helical" evidence="19">
    <location>
        <begin position="124"/>
        <end position="143"/>
    </location>
</feature>
<evidence type="ECO:0000259" key="21">
    <source>
        <dbReference type="Pfam" id="PF16209"/>
    </source>
</evidence>
<evidence type="ECO:0000256" key="8">
    <source>
        <dbReference type="ARBA" id="ARBA00022840"/>
    </source>
</evidence>
<keyword evidence="14 19" id="KW-0472">Membrane</keyword>
<dbReference type="GO" id="GO:0005886">
    <property type="term" value="C:plasma membrane"/>
    <property type="evidence" value="ECO:0007669"/>
    <property type="project" value="TreeGrafter"/>
</dbReference>
<feature type="transmembrane region" description="Helical" evidence="19">
    <location>
        <begin position="828"/>
        <end position="851"/>
    </location>
</feature>
<evidence type="ECO:0000313" key="23">
    <source>
        <dbReference type="Ensembl" id="ENSSORP00005014797.1"/>
    </source>
</evidence>
<dbReference type="GO" id="GO:0005802">
    <property type="term" value="C:trans-Golgi network"/>
    <property type="evidence" value="ECO:0007669"/>
    <property type="project" value="TreeGrafter"/>
</dbReference>
<dbReference type="Ensembl" id="ENSSORT00005015226.1">
    <property type="protein sequence ID" value="ENSSORP00005014797.1"/>
    <property type="gene ID" value="ENSSORG00005007508.1"/>
</dbReference>
<dbReference type="GO" id="GO:0016887">
    <property type="term" value="F:ATP hydrolysis activity"/>
    <property type="evidence" value="ECO:0007669"/>
    <property type="project" value="InterPro"/>
</dbReference>
<comment type="catalytic activity">
    <reaction evidence="15 19">
        <text>ATP + H2O + phospholipidSide 1 = ADP + phosphate + phospholipidSide 2.</text>
        <dbReference type="EC" id="7.6.2.1"/>
    </reaction>
</comment>
<proteinExistence type="inferred from homology"/>
<keyword evidence="4" id="KW-0813">Transport</keyword>
<keyword evidence="7 17" id="KW-0547">Nucleotide-binding</keyword>
<feature type="transmembrane region" description="Helical" evidence="19">
    <location>
        <begin position="319"/>
        <end position="338"/>
    </location>
</feature>
<feature type="transmembrane region" description="Helical" evidence="19">
    <location>
        <begin position="906"/>
        <end position="926"/>
    </location>
</feature>
<feature type="binding site" evidence="17">
    <location>
        <position position="771"/>
    </location>
    <ligand>
        <name>ATP</name>
        <dbReference type="ChEBI" id="CHEBI:30616"/>
    </ligand>
</feature>
<dbReference type="InterPro" id="IPR023299">
    <property type="entry name" value="ATPase_P-typ_cyto_dom_N"/>
</dbReference>
<evidence type="ECO:0000256" key="1">
    <source>
        <dbReference type="ARBA" id="ARBA00001946"/>
    </source>
</evidence>
<feature type="binding site" evidence="18">
    <location>
        <position position="767"/>
    </location>
    <ligand>
        <name>Mg(2+)</name>
        <dbReference type="ChEBI" id="CHEBI:18420"/>
    </ligand>
</feature>
<evidence type="ECO:0000256" key="18">
    <source>
        <dbReference type="PIRSR" id="PIRSR606539-3"/>
    </source>
</evidence>
<gene>
    <name evidence="23" type="primary">atp9b</name>
</gene>
<dbReference type="SFLD" id="SFLDS00003">
    <property type="entry name" value="Haloacid_Dehalogenase"/>
    <property type="match status" value="1"/>
</dbReference>
<evidence type="ECO:0000256" key="12">
    <source>
        <dbReference type="ARBA" id="ARBA00023034"/>
    </source>
</evidence>
<dbReference type="Pfam" id="PF16209">
    <property type="entry name" value="PhoLip_ATPase_N"/>
    <property type="match status" value="1"/>
</dbReference>
<evidence type="ECO:0000256" key="6">
    <source>
        <dbReference type="ARBA" id="ARBA00022723"/>
    </source>
</evidence>
<dbReference type="GO" id="GO:0005524">
    <property type="term" value="F:ATP binding"/>
    <property type="evidence" value="ECO:0007669"/>
    <property type="project" value="UniProtKB-UniRule"/>
</dbReference>
<dbReference type="InterPro" id="IPR001757">
    <property type="entry name" value="P_typ_ATPase"/>
</dbReference>
<feature type="domain" description="P-type ATPase N-terminal" evidence="21">
    <location>
        <begin position="70"/>
        <end position="127"/>
    </location>
</feature>
<feature type="transmembrane region" description="Helical" evidence="19">
    <location>
        <begin position="960"/>
        <end position="980"/>
    </location>
</feature>
<evidence type="ECO:0000313" key="24">
    <source>
        <dbReference type="Proteomes" id="UP000472271"/>
    </source>
</evidence>
<keyword evidence="11 19" id="KW-1133">Transmembrane helix</keyword>
<keyword evidence="5 19" id="KW-0812">Transmembrane</keyword>
<evidence type="ECO:0000256" key="19">
    <source>
        <dbReference type="RuleBase" id="RU362033"/>
    </source>
</evidence>
<comment type="similarity">
    <text evidence="3 19">Belongs to the cation transport ATPase (P-type) (TC 3.A.3) family. Type IV subfamily.</text>
</comment>
<feature type="compositionally biased region" description="Acidic residues" evidence="20">
    <location>
        <begin position="462"/>
        <end position="471"/>
    </location>
</feature>
<dbReference type="Pfam" id="PF00702">
    <property type="entry name" value="Hydrolase"/>
    <property type="match status" value="1"/>
</dbReference>
<dbReference type="InterPro" id="IPR006539">
    <property type="entry name" value="P-type_ATPase_IV"/>
</dbReference>
<dbReference type="GO" id="GO:0045332">
    <property type="term" value="P:phospholipid translocation"/>
    <property type="evidence" value="ECO:0007669"/>
    <property type="project" value="TreeGrafter"/>
</dbReference>
<dbReference type="PANTHER" id="PTHR24092">
    <property type="entry name" value="PROBABLE PHOSPHOLIPID-TRANSPORTING ATPASE"/>
    <property type="match status" value="1"/>
</dbReference>
<keyword evidence="6 18" id="KW-0479">Metal-binding</keyword>
<keyword evidence="8 17" id="KW-0067">ATP-binding</keyword>
<keyword evidence="24" id="KW-1185">Reference proteome</keyword>
<keyword evidence="10 19" id="KW-1278">Translocase</keyword>
<dbReference type="PANTHER" id="PTHR24092:SF50">
    <property type="entry name" value="PHOSPHOLIPID-TRANSPORTING ATPASE IIB-RELATED"/>
    <property type="match status" value="1"/>
</dbReference>
<dbReference type="InterPro" id="IPR018303">
    <property type="entry name" value="ATPase_P-typ_P_site"/>
</dbReference>
<comment type="subcellular location">
    <subcellularLocation>
        <location evidence="2">Golgi apparatus</location>
        <location evidence="2">trans-Golgi network membrane</location>
        <topology evidence="2">Multi-pass membrane protein</topology>
    </subcellularLocation>
    <subcellularLocation>
        <location evidence="19">Membrane</location>
        <topology evidence="19">Multi-pass membrane protein</topology>
    </subcellularLocation>
</comment>
<dbReference type="SUPFAM" id="SSF56784">
    <property type="entry name" value="HAD-like"/>
    <property type="match status" value="1"/>
</dbReference>
<feature type="binding site" evidence="17">
    <location>
        <position position="747"/>
    </location>
    <ligand>
        <name>ATP</name>
        <dbReference type="ChEBI" id="CHEBI:30616"/>
    </ligand>
</feature>
<dbReference type="GO" id="GO:0005768">
    <property type="term" value="C:endosome"/>
    <property type="evidence" value="ECO:0007669"/>
    <property type="project" value="TreeGrafter"/>
</dbReference>
<feature type="binding site" evidence="17">
    <location>
        <position position="659"/>
    </location>
    <ligand>
        <name>ATP</name>
        <dbReference type="ChEBI" id="CHEBI:30616"/>
    </ligand>
</feature>
<dbReference type="PROSITE" id="PS00154">
    <property type="entry name" value="ATPASE_E1_E2"/>
    <property type="match status" value="1"/>
</dbReference>
<dbReference type="Gene3D" id="3.40.50.1000">
    <property type="entry name" value="HAD superfamily/HAD-like"/>
    <property type="match status" value="2"/>
</dbReference>
<dbReference type="Gene3D" id="2.70.150.10">
    <property type="entry name" value="Calcium-transporting ATPase, cytoplasmic transduction domain A"/>
    <property type="match status" value="1"/>
</dbReference>